<accession>A0A5B7GD06</accession>
<reference evidence="2 3" key="1">
    <citation type="submission" date="2019-05" db="EMBL/GenBank/DDBJ databases">
        <title>Another draft genome of Portunus trituberculatus and its Hox gene families provides insights of decapod evolution.</title>
        <authorList>
            <person name="Jeong J.-H."/>
            <person name="Song I."/>
            <person name="Kim S."/>
            <person name="Choi T."/>
            <person name="Kim D."/>
            <person name="Ryu S."/>
            <person name="Kim W."/>
        </authorList>
    </citation>
    <scope>NUCLEOTIDE SEQUENCE [LARGE SCALE GENOMIC DNA]</scope>
    <source>
        <tissue evidence="2">Muscle</tissue>
    </source>
</reference>
<feature type="compositionally biased region" description="Basic and acidic residues" evidence="1">
    <location>
        <begin position="150"/>
        <end position="160"/>
    </location>
</feature>
<feature type="compositionally biased region" description="Acidic residues" evidence="1">
    <location>
        <begin position="49"/>
        <end position="58"/>
    </location>
</feature>
<dbReference type="EMBL" id="VSRR010015460">
    <property type="protein sequence ID" value="MPC58200.1"/>
    <property type="molecule type" value="Genomic_DNA"/>
</dbReference>
<feature type="region of interest" description="Disordered" evidence="1">
    <location>
        <begin position="1"/>
        <end position="123"/>
    </location>
</feature>
<keyword evidence="3" id="KW-1185">Reference proteome</keyword>
<proteinExistence type="predicted"/>
<dbReference type="AlphaFoldDB" id="A0A5B7GD06"/>
<organism evidence="2 3">
    <name type="scientific">Portunus trituberculatus</name>
    <name type="common">Swimming crab</name>
    <name type="synonym">Neptunus trituberculatus</name>
    <dbReference type="NCBI Taxonomy" id="210409"/>
    <lineage>
        <taxon>Eukaryota</taxon>
        <taxon>Metazoa</taxon>
        <taxon>Ecdysozoa</taxon>
        <taxon>Arthropoda</taxon>
        <taxon>Crustacea</taxon>
        <taxon>Multicrustacea</taxon>
        <taxon>Malacostraca</taxon>
        <taxon>Eumalacostraca</taxon>
        <taxon>Eucarida</taxon>
        <taxon>Decapoda</taxon>
        <taxon>Pleocyemata</taxon>
        <taxon>Brachyura</taxon>
        <taxon>Eubrachyura</taxon>
        <taxon>Portunoidea</taxon>
        <taxon>Portunidae</taxon>
        <taxon>Portuninae</taxon>
        <taxon>Portunus</taxon>
    </lineage>
</organism>
<evidence type="ECO:0000256" key="1">
    <source>
        <dbReference type="SAM" id="MobiDB-lite"/>
    </source>
</evidence>
<protein>
    <submittedName>
        <fullName evidence="2">Uncharacterized protein</fullName>
    </submittedName>
</protein>
<evidence type="ECO:0000313" key="2">
    <source>
        <dbReference type="EMBL" id="MPC58200.1"/>
    </source>
</evidence>
<comment type="caution">
    <text evidence="2">The sequence shown here is derived from an EMBL/GenBank/DDBJ whole genome shotgun (WGS) entry which is preliminary data.</text>
</comment>
<gene>
    <name evidence="2" type="ORF">E2C01_052194</name>
</gene>
<feature type="compositionally biased region" description="Basic and acidic residues" evidence="1">
    <location>
        <begin position="96"/>
        <end position="113"/>
    </location>
</feature>
<sequence length="160" mass="17835">MRFHVQKKNSSSFYGSRIEEDSDEDFILSNVSQSSSSEESDESRKTEENGTDEAGGETEADRRNETETDDDSASSLAPVQGWGLVSSKQRSYAFSGKEELSSGQNRGERRKPYAAEPQEEEQHAFSKFRRAVGMKITVEDSMRNNTGGRGAEDSQSEERS</sequence>
<dbReference type="Proteomes" id="UP000324222">
    <property type="component" value="Unassembled WGS sequence"/>
</dbReference>
<name>A0A5B7GD06_PORTR</name>
<feature type="region of interest" description="Disordered" evidence="1">
    <location>
        <begin position="137"/>
        <end position="160"/>
    </location>
</feature>
<evidence type="ECO:0000313" key="3">
    <source>
        <dbReference type="Proteomes" id="UP000324222"/>
    </source>
</evidence>